<gene>
    <name evidence="6" type="ORF">GCM10023340_31000</name>
</gene>
<comment type="caution">
    <text evidence="6">The sequence shown here is derived from an EMBL/GenBank/DDBJ whole genome shotgun (WGS) entry which is preliminary data.</text>
</comment>
<dbReference type="Pfam" id="PF00698">
    <property type="entry name" value="Acyl_transf_1"/>
    <property type="match status" value="1"/>
</dbReference>
<evidence type="ECO:0000256" key="2">
    <source>
        <dbReference type="ARBA" id="ARBA00022679"/>
    </source>
</evidence>
<dbReference type="EMBL" id="BAABKG010000004">
    <property type="protein sequence ID" value="GAA5151780.1"/>
    <property type="molecule type" value="Genomic_DNA"/>
</dbReference>
<dbReference type="InterPro" id="IPR016035">
    <property type="entry name" value="Acyl_Trfase/lysoPLipase"/>
</dbReference>
<dbReference type="SUPFAM" id="SSF52151">
    <property type="entry name" value="FabD/lysophospholipase-like"/>
    <property type="match status" value="1"/>
</dbReference>
<dbReference type="InterPro" id="IPR050858">
    <property type="entry name" value="Mal-CoA-ACP_Trans/PKS_FabD"/>
</dbReference>
<dbReference type="Gene3D" id="3.40.366.10">
    <property type="entry name" value="Malonyl-Coenzyme A Acyl Carrier Protein, domain 2"/>
    <property type="match status" value="1"/>
</dbReference>
<evidence type="ECO:0000256" key="4">
    <source>
        <dbReference type="ARBA" id="ARBA00048462"/>
    </source>
</evidence>
<dbReference type="Proteomes" id="UP001500221">
    <property type="component" value="Unassembled WGS sequence"/>
</dbReference>
<dbReference type="Gene3D" id="3.30.70.250">
    <property type="entry name" value="Malonyl-CoA ACP transacylase, ACP-binding"/>
    <property type="match status" value="1"/>
</dbReference>
<keyword evidence="2" id="KW-0808">Transferase</keyword>
<dbReference type="InterPro" id="IPR011053">
    <property type="entry name" value="Single_hybrid_motif"/>
</dbReference>
<dbReference type="InterPro" id="IPR014043">
    <property type="entry name" value="Acyl_transferase_dom"/>
</dbReference>
<evidence type="ECO:0000256" key="1">
    <source>
        <dbReference type="ARBA" id="ARBA00013258"/>
    </source>
</evidence>
<comment type="catalytic activity">
    <reaction evidence="4">
        <text>holo-[ACP] + malonyl-CoA = malonyl-[ACP] + CoA</text>
        <dbReference type="Rhea" id="RHEA:41792"/>
        <dbReference type="Rhea" id="RHEA-COMP:9623"/>
        <dbReference type="Rhea" id="RHEA-COMP:9685"/>
        <dbReference type="ChEBI" id="CHEBI:57287"/>
        <dbReference type="ChEBI" id="CHEBI:57384"/>
        <dbReference type="ChEBI" id="CHEBI:64479"/>
        <dbReference type="ChEBI" id="CHEBI:78449"/>
        <dbReference type="EC" id="2.3.1.39"/>
    </reaction>
</comment>
<organism evidence="6 7">
    <name type="scientific">Nocardioides marinquilinus</name>
    <dbReference type="NCBI Taxonomy" id="1210400"/>
    <lineage>
        <taxon>Bacteria</taxon>
        <taxon>Bacillati</taxon>
        <taxon>Actinomycetota</taxon>
        <taxon>Actinomycetes</taxon>
        <taxon>Propionibacteriales</taxon>
        <taxon>Nocardioidaceae</taxon>
        <taxon>Nocardioides</taxon>
    </lineage>
</organism>
<evidence type="ECO:0000313" key="6">
    <source>
        <dbReference type="EMBL" id="GAA5151780.1"/>
    </source>
</evidence>
<dbReference type="SUPFAM" id="SSF51230">
    <property type="entry name" value="Single hybrid motif"/>
    <property type="match status" value="1"/>
</dbReference>
<protein>
    <recommendedName>
        <fullName evidence="1">[acyl-carrier-protein] S-malonyltransferase</fullName>
        <ecNumber evidence="1">2.3.1.39</ecNumber>
    </recommendedName>
</protein>
<dbReference type="PANTHER" id="PTHR42681:SF1">
    <property type="entry name" value="MALONYL-COA-ACYL CARRIER PROTEIN TRANSACYLASE, MITOCHONDRIAL"/>
    <property type="match status" value="1"/>
</dbReference>
<sequence>MPRGGRVALVLVIVAPGQGAQTPGFLAPWLEDDVFASRLHWLSTVAGLDLARHGTESDADTIRDTRIAQPLLVATALVTSLELFPHPADAFRLIGAVAGHSVGELAALAGSRAITAEQAMVLVRERGTAMADAAAITPTGMTAVLGGDRDEVLATLERHGLTPANDNGPGQIVAAGTTEQLSALADDPPAKARLIPLSVAGAFHTEHMAPAVGHIAKLAVSVSVHDPRIPVISNRDGQVIHDGRELLKRVVGQIASPVRWDLCLDAMADLGVTGILEVPPAGTLTGIAKRALKGVATFALKTPDQLDDARAFCLEHGEGSLIETTPTWRMVVSPAKGTWHLAEQLKGTGADGELLDAGTEIGGVSSLRDTIAVTAAHGGQVVEWLVEDGDLVSPGQPLVRLHPVGAE</sequence>
<keyword evidence="3" id="KW-0012">Acyltransferase</keyword>
<dbReference type="PANTHER" id="PTHR42681">
    <property type="entry name" value="MALONYL-COA-ACYL CARRIER PROTEIN TRANSACYLASE, MITOCHONDRIAL"/>
    <property type="match status" value="1"/>
</dbReference>
<dbReference type="InterPro" id="IPR016036">
    <property type="entry name" value="Malonyl_transacylase_ACP-bd"/>
</dbReference>
<feature type="domain" description="Malonyl-CoA:ACP transacylase (MAT)" evidence="5">
    <location>
        <begin position="14"/>
        <end position="330"/>
    </location>
</feature>
<dbReference type="InterPro" id="IPR001227">
    <property type="entry name" value="Ac_transferase_dom_sf"/>
</dbReference>
<keyword evidence="7" id="KW-1185">Reference proteome</keyword>
<proteinExistence type="predicted"/>
<dbReference type="Gene3D" id="2.40.50.100">
    <property type="match status" value="1"/>
</dbReference>
<name>A0ABP9PTI3_9ACTN</name>
<dbReference type="SMART" id="SM00827">
    <property type="entry name" value="PKS_AT"/>
    <property type="match status" value="1"/>
</dbReference>
<accession>A0ABP9PTI3</accession>
<evidence type="ECO:0000259" key="5">
    <source>
        <dbReference type="SMART" id="SM00827"/>
    </source>
</evidence>
<dbReference type="EC" id="2.3.1.39" evidence="1"/>
<evidence type="ECO:0000256" key="3">
    <source>
        <dbReference type="ARBA" id="ARBA00023315"/>
    </source>
</evidence>
<evidence type="ECO:0000313" key="7">
    <source>
        <dbReference type="Proteomes" id="UP001500221"/>
    </source>
</evidence>
<reference evidence="7" key="1">
    <citation type="journal article" date="2019" name="Int. J. Syst. Evol. Microbiol.">
        <title>The Global Catalogue of Microorganisms (GCM) 10K type strain sequencing project: providing services to taxonomists for standard genome sequencing and annotation.</title>
        <authorList>
            <consortium name="The Broad Institute Genomics Platform"/>
            <consortium name="The Broad Institute Genome Sequencing Center for Infectious Disease"/>
            <person name="Wu L."/>
            <person name="Ma J."/>
        </authorList>
    </citation>
    <scope>NUCLEOTIDE SEQUENCE [LARGE SCALE GENOMIC DNA]</scope>
    <source>
        <strain evidence="7">JCM 18459</strain>
    </source>
</reference>
<dbReference type="SUPFAM" id="SSF55048">
    <property type="entry name" value="Probable ACP-binding domain of malonyl-CoA ACP transacylase"/>
    <property type="match status" value="1"/>
</dbReference>